<evidence type="ECO:0000313" key="2">
    <source>
        <dbReference type="Proteomes" id="UP000002029"/>
    </source>
</evidence>
<reference evidence="1 2" key="1">
    <citation type="journal article" date="2010" name="Stand. Genomic Sci.">
        <title>Complete genome sequence of Streptosporangium roseum type strain (NI 9100).</title>
        <authorList>
            <person name="Nolan M."/>
            <person name="Sikorski J."/>
            <person name="Jando M."/>
            <person name="Lucas S."/>
            <person name="Lapidus A."/>
            <person name="Glavina Del Rio T."/>
            <person name="Chen F."/>
            <person name="Tice H."/>
            <person name="Pitluck S."/>
            <person name="Cheng J.F."/>
            <person name="Chertkov O."/>
            <person name="Sims D."/>
            <person name="Meincke L."/>
            <person name="Brettin T."/>
            <person name="Han C."/>
            <person name="Detter J.C."/>
            <person name="Bruce D."/>
            <person name="Goodwin L."/>
            <person name="Land M."/>
            <person name="Hauser L."/>
            <person name="Chang Y.J."/>
            <person name="Jeffries C.D."/>
            <person name="Ivanova N."/>
            <person name="Mavromatis K."/>
            <person name="Mikhailova N."/>
            <person name="Chen A."/>
            <person name="Palaniappan K."/>
            <person name="Chain P."/>
            <person name="Rohde M."/>
            <person name="Goker M."/>
            <person name="Bristow J."/>
            <person name="Eisen J.A."/>
            <person name="Markowitz V."/>
            <person name="Hugenholtz P."/>
            <person name="Kyrpides N.C."/>
            <person name="Klenk H.P."/>
        </authorList>
    </citation>
    <scope>NUCLEOTIDE SEQUENCE [LARGE SCALE GENOMIC DNA]</scope>
    <source>
        <strain evidence="2">ATCC 12428 / DSM 43021 / JCM 3005 / NI 9100</strain>
    </source>
</reference>
<dbReference type="HOGENOM" id="CLU_124855_1_0_11"/>
<dbReference type="RefSeq" id="WP_012889281.1">
    <property type="nucleotide sequence ID" value="NC_013595.1"/>
</dbReference>
<evidence type="ECO:0008006" key="3">
    <source>
        <dbReference type="Google" id="ProtNLM"/>
    </source>
</evidence>
<accession>D2B356</accession>
<gene>
    <name evidence="1" type="ordered locus">Sros_2562</name>
</gene>
<dbReference type="OrthoDB" id="128449at2"/>
<protein>
    <recommendedName>
        <fullName evidence="3">Thioredoxin domain-containing protein</fullName>
    </recommendedName>
</protein>
<organism evidence="1 2">
    <name type="scientific">Streptosporangium roseum (strain ATCC 12428 / DSM 43021 / JCM 3005 / KCTC 9067 / NCIMB 10171 / NRRL 2505 / NI 9100)</name>
    <dbReference type="NCBI Taxonomy" id="479432"/>
    <lineage>
        <taxon>Bacteria</taxon>
        <taxon>Bacillati</taxon>
        <taxon>Actinomycetota</taxon>
        <taxon>Actinomycetes</taxon>
        <taxon>Streptosporangiales</taxon>
        <taxon>Streptosporangiaceae</taxon>
        <taxon>Streptosporangium</taxon>
    </lineage>
</organism>
<dbReference type="InterPro" id="IPR036249">
    <property type="entry name" value="Thioredoxin-like_sf"/>
</dbReference>
<dbReference type="EMBL" id="CP001814">
    <property type="protein sequence ID" value="ACZ85536.1"/>
    <property type="molecule type" value="Genomic_DNA"/>
</dbReference>
<dbReference type="KEGG" id="sro:Sros_2562"/>
<proteinExistence type="predicted"/>
<evidence type="ECO:0000313" key="1">
    <source>
        <dbReference type="EMBL" id="ACZ85536.1"/>
    </source>
</evidence>
<dbReference type="eggNOG" id="COG0526">
    <property type="taxonomic scope" value="Bacteria"/>
</dbReference>
<dbReference type="InterPro" id="IPR017937">
    <property type="entry name" value="Thioredoxin_CS"/>
</dbReference>
<sequence>MFVVAAVTLCGVLTVLNLVLTLGVIRRLRDHTDRLTDLAQARPMPDPIIVPGSRPAAFAADTVDAEPITEAHLAGGGLVAFFSPTCGACEEWIPRFATAARALPDGRRRALAVVVAPAEADAAGMVAKLRDAAMVVVEEDKGPLATAFKVFGYPAMCRLGEDGTVVSSGKDAVTVPVTA</sequence>
<dbReference type="Proteomes" id="UP000002029">
    <property type="component" value="Chromosome"/>
</dbReference>
<dbReference type="SUPFAM" id="SSF52833">
    <property type="entry name" value="Thioredoxin-like"/>
    <property type="match status" value="1"/>
</dbReference>
<dbReference type="PROSITE" id="PS00194">
    <property type="entry name" value="THIOREDOXIN_1"/>
    <property type="match status" value="1"/>
</dbReference>
<dbReference type="Gene3D" id="3.40.30.10">
    <property type="entry name" value="Glutaredoxin"/>
    <property type="match status" value="1"/>
</dbReference>
<keyword evidence="2" id="KW-1185">Reference proteome</keyword>
<dbReference type="STRING" id="479432.Sros_2562"/>
<name>D2B356_STRRD</name>
<dbReference type="AlphaFoldDB" id="D2B356"/>